<dbReference type="AlphaFoldDB" id="W2RZ92"/>
<dbReference type="EMBL" id="KB822719">
    <property type="protein sequence ID" value="ETN41816.1"/>
    <property type="molecule type" value="Genomic_DNA"/>
</dbReference>
<feature type="transmembrane region" description="Helical" evidence="1">
    <location>
        <begin position="95"/>
        <end position="115"/>
    </location>
</feature>
<gene>
    <name evidence="3" type="ORF">HMPREF1541_03753</name>
</gene>
<reference evidence="3 4" key="1">
    <citation type="submission" date="2013-03" db="EMBL/GenBank/DDBJ databases">
        <title>The Genome Sequence of Phialophora europaea CBS 101466.</title>
        <authorList>
            <consortium name="The Broad Institute Genomics Platform"/>
            <person name="Cuomo C."/>
            <person name="de Hoog S."/>
            <person name="Gorbushina A."/>
            <person name="Walker B."/>
            <person name="Young S.K."/>
            <person name="Zeng Q."/>
            <person name="Gargeya S."/>
            <person name="Fitzgerald M."/>
            <person name="Haas B."/>
            <person name="Abouelleil A."/>
            <person name="Allen A.W."/>
            <person name="Alvarado L."/>
            <person name="Arachchi H.M."/>
            <person name="Berlin A.M."/>
            <person name="Chapman S.B."/>
            <person name="Gainer-Dewar J."/>
            <person name="Goldberg J."/>
            <person name="Griggs A."/>
            <person name="Gujja S."/>
            <person name="Hansen M."/>
            <person name="Howarth C."/>
            <person name="Imamovic A."/>
            <person name="Ireland A."/>
            <person name="Larimer J."/>
            <person name="McCowan C."/>
            <person name="Murphy C."/>
            <person name="Pearson M."/>
            <person name="Poon T.W."/>
            <person name="Priest M."/>
            <person name="Roberts A."/>
            <person name="Saif S."/>
            <person name="Shea T."/>
            <person name="Sisk P."/>
            <person name="Sykes S."/>
            <person name="Wortman J."/>
            <person name="Nusbaum C."/>
            <person name="Birren B."/>
        </authorList>
    </citation>
    <scope>NUCLEOTIDE SEQUENCE [LARGE SCALE GENOMIC DNA]</scope>
    <source>
        <strain evidence="3 4">CBS 101466</strain>
    </source>
</reference>
<feature type="domain" description="Rhodopsin" evidence="2">
    <location>
        <begin position="77"/>
        <end position="148"/>
    </location>
</feature>
<dbReference type="VEuPathDB" id="FungiDB:HMPREF1541_03753"/>
<dbReference type="Pfam" id="PF20684">
    <property type="entry name" value="Fung_rhodopsin"/>
    <property type="match status" value="1"/>
</dbReference>
<sequence length="152" mass="16705">MASSAFINTPPANDRDLFIAIGMLLDAGITAGMRDPSEGVAMRPSRPDDYIFETKAPGIIAGSAICIFVMLLVTSTRFLLRIYLPRLKWGLDDTLLVPGVVMAIAYSALQVAMALKGGAGKHIFDVTYLEYYHYKWYANIAQIGYGMSSRMK</sequence>
<dbReference type="RefSeq" id="XP_008716325.1">
    <property type="nucleotide sequence ID" value="XM_008718103.1"/>
</dbReference>
<dbReference type="InParanoid" id="W2RZ92"/>
<evidence type="ECO:0000313" key="4">
    <source>
        <dbReference type="Proteomes" id="UP000030752"/>
    </source>
</evidence>
<dbReference type="GeneID" id="19971092"/>
<dbReference type="OrthoDB" id="5429740at2759"/>
<dbReference type="Proteomes" id="UP000030752">
    <property type="component" value="Unassembled WGS sequence"/>
</dbReference>
<organism evidence="3 4">
    <name type="scientific">Cyphellophora europaea (strain CBS 101466)</name>
    <name type="common">Phialophora europaea</name>
    <dbReference type="NCBI Taxonomy" id="1220924"/>
    <lineage>
        <taxon>Eukaryota</taxon>
        <taxon>Fungi</taxon>
        <taxon>Dikarya</taxon>
        <taxon>Ascomycota</taxon>
        <taxon>Pezizomycotina</taxon>
        <taxon>Eurotiomycetes</taxon>
        <taxon>Chaetothyriomycetidae</taxon>
        <taxon>Chaetothyriales</taxon>
        <taxon>Cyphellophoraceae</taxon>
        <taxon>Cyphellophora</taxon>
    </lineage>
</organism>
<accession>W2RZ92</accession>
<dbReference type="eggNOG" id="ENOG502RU0H">
    <property type="taxonomic scope" value="Eukaryota"/>
</dbReference>
<evidence type="ECO:0000259" key="2">
    <source>
        <dbReference type="Pfam" id="PF20684"/>
    </source>
</evidence>
<dbReference type="InterPro" id="IPR049326">
    <property type="entry name" value="Rhodopsin_dom_fungi"/>
</dbReference>
<proteinExistence type="predicted"/>
<feature type="transmembrane region" description="Helical" evidence="1">
    <location>
        <begin position="56"/>
        <end position="75"/>
    </location>
</feature>
<dbReference type="STRING" id="1220924.W2RZ92"/>
<protein>
    <recommendedName>
        <fullName evidence="2">Rhodopsin domain-containing protein</fullName>
    </recommendedName>
</protein>
<evidence type="ECO:0000313" key="3">
    <source>
        <dbReference type="EMBL" id="ETN41816.1"/>
    </source>
</evidence>
<keyword evidence="4" id="KW-1185">Reference proteome</keyword>
<keyword evidence="1" id="KW-0812">Transmembrane</keyword>
<keyword evidence="1" id="KW-1133">Transmembrane helix</keyword>
<dbReference type="HOGENOM" id="CLU_1722299_0_0_1"/>
<name>W2RZ92_CYPE1</name>
<keyword evidence="1" id="KW-0472">Membrane</keyword>
<evidence type="ECO:0000256" key="1">
    <source>
        <dbReference type="SAM" id="Phobius"/>
    </source>
</evidence>